<sequence length="58" mass="6256">MPSTLDLLADAGCPGPGLLAPCAVRDDVGRRLSRARPRLHREYRLRTKSAALSQLSGL</sequence>
<dbReference type="Proteomes" id="UP000020561">
    <property type="component" value="Unassembled WGS sequence"/>
</dbReference>
<evidence type="ECO:0000313" key="1">
    <source>
        <dbReference type="EMBL" id="EUA06038.1"/>
    </source>
</evidence>
<dbReference type="EMBL" id="JAOA01000019">
    <property type="protein sequence ID" value="EUA06038.1"/>
    <property type="molecule type" value="Genomic_DNA"/>
</dbReference>
<reference evidence="1 2" key="1">
    <citation type="submission" date="2013-12" db="EMBL/GenBank/DDBJ databases">
        <authorList>
            <person name="Brown-Elliot B."/>
            <person name="Wallace R."/>
            <person name="Lenaerts A."/>
            <person name="Ordway D."/>
            <person name="DeGroote M.A."/>
            <person name="Parker T."/>
            <person name="Sizemore C."/>
            <person name="Tallon L.J."/>
            <person name="Sadzewicz L.K."/>
            <person name="Sengamalay N."/>
            <person name="Fraser C.M."/>
            <person name="Hine E."/>
            <person name="Shefchek K.A."/>
            <person name="Das S.P."/>
            <person name="Tettelin H."/>
        </authorList>
    </citation>
    <scope>NUCLEOTIDE SEQUENCE [LARGE SCALE GENOMIC DNA]</scope>
    <source>
        <strain evidence="1 2">662</strain>
    </source>
</reference>
<evidence type="ECO:0000313" key="2">
    <source>
        <dbReference type="Proteomes" id="UP000020561"/>
    </source>
</evidence>
<proteinExistence type="predicted"/>
<dbReference type="PATRIC" id="fig|1299326.3.peg.6270"/>
<comment type="caution">
    <text evidence="1">The sequence shown here is derived from an EMBL/GenBank/DDBJ whole genome shotgun (WGS) entry which is preliminary data.</text>
</comment>
<gene>
    <name evidence="1" type="ORF">I545_6521</name>
</gene>
<organism evidence="1 2">
    <name type="scientific">Mycobacterium kansasii 662</name>
    <dbReference type="NCBI Taxonomy" id="1299326"/>
    <lineage>
        <taxon>Bacteria</taxon>
        <taxon>Bacillati</taxon>
        <taxon>Actinomycetota</taxon>
        <taxon>Actinomycetes</taxon>
        <taxon>Mycobacteriales</taxon>
        <taxon>Mycobacteriaceae</taxon>
        <taxon>Mycobacterium</taxon>
    </lineage>
</organism>
<protein>
    <submittedName>
        <fullName evidence="1">Uncharacterized protein</fullName>
    </submittedName>
</protein>
<accession>X7YHN9</accession>
<dbReference type="AlphaFoldDB" id="X7YHN9"/>
<name>X7YHN9_MYCKA</name>